<gene>
    <name evidence="2" type="ORF">PS712_05680</name>
</gene>
<evidence type="ECO:0000313" key="3">
    <source>
        <dbReference type="Proteomes" id="UP000326018"/>
    </source>
</evidence>
<dbReference type="EMBL" id="CABVIB010000051">
    <property type="protein sequence ID" value="VVO39291.1"/>
    <property type="molecule type" value="Genomic_DNA"/>
</dbReference>
<organism evidence="2 3">
    <name type="scientific">Pseudomonas fluorescens</name>
    <dbReference type="NCBI Taxonomy" id="294"/>
    <lineage>
        <taxon>Bacteria</taxon>
        <taxon>Pseudomonadati</taxon>
        <taxon>Pseudomonadota</taxon>
        <taxon>Gammaproteobacteria</taxon>
        <taxon>Pseudomonadales</taxon>
        <taxon>Pseudomonadaceae</taxon>
        <taxon>Pseudomonas</taxon>
    </lineage>
</organism>
<dbReference type="AlphaFoldDB" id="A0A5E7FIP5"/>
<reference evidence="2 3" key="1">
    <citation type="submission" date="2019-09" db="EMBL/GenBank/DDBJ databases">
        <authorList>
            <person name="Chandra G."/>
            <person name="Truman W A."/>
        </authorList>
    </citation>
    <scope>NUCLEOTIDE SEQUENCE [LARGE SCALE GENOMIC DNA]</scope>
    <source>
        <strain evidence="2">PS712</strain>
    </source>
</reference>
<name>A0A5E7FIP5_PSEFL</name>
<feature type="region of interest" description="Disordered" evidence="1">
    <location>
        <begin position="271"/>
        <end position="309"/>
    </location>
</feature>
<evidence type="ECO:0000256" key="1">
    <source>
        <dbReference type="SAM" id="MobiDB-lite"/>
    </source>
</evidence>
<protein>
    <submittedName>
        <fullName evidence="2">Uncharacterized protein</fullName>
    </submittedName>
</protein>
<feature type="compositionally biased region" description="Polar residues" evidence="1">
    <location>
        <begin position="297"/>
        <end position="309"/>
    </location>
</feature>
<proteinExistence type="predicted"/>
<accession>A0A5E7FIP5</accession>
<dbReference type="Proteomes" id="UP000326018">
    <property type="component" value="Unassembled WGS sequence"/>
</dbReference>
<sequence length="309" mass="32958">MQWVFGGGLGDHALTFFAGHVGEQLLGFFWMFAGFQDGGAGHGDQPADVATGEVVQLRIKLAFFPLQGEPVVVVHQNGSHFAVFHGFERDHVIAVSLAECPQTSQPLFGGVHAVHLDDRDRLLLEGAAGGHEADLALPFRIGKLHHRFRQVFFIDQLGVERHHADPGGHTDPGAIAGHVFLGQHRQCCVVSFGQQALLAEFVQRRGFFGVDHIGGGAIAFFHHLAGELIAAAFAYIDVNAGLGFEGFGNRVAHFFVLTVVEGQGNRVGGLGEGSGECQAEKGDGQAAAQGISKHHSQGSSLSHCKNLQQ</sequence>
<evidence type="ECO:0000313" key="2">
    <source>
        <dbReference type="EMBL" id="VVO39291.1"/>
    </source>
</evidence>